<proteinExistence type="predicted"/>
<dbReference type="Proteomes" id="UP001289645">
    <property type="component" value="Unassembled WGS sequence"/>
</dbReference>
<reference evidence="1 2" key="1">
    <citation type="journal article" date="2021" name="Chemosphere">
        <title>Bioballs carrying a syntrophic Rhodococcus and Mycolicibacterium consortium for simultaneous sorption and biodegradation of fuel oil in contaminated freshwater.</title>
        <authorList>
            <person name="Naloka K."/>
            <person name="Polrit D."/>
            <person name="Muangchinda C."/>
            <person name="Thoetkiattikul H."/>
            <person name="Pinyakong O."/>
        </authorList>
    </citation>
    <scope>NUCLEOTIDE SEQUENCE [LARGE SCALE GENOMIC DNA]</scope>
    <source>
        <strain evidence="1 2">J101</strain>
    </source>
</reference>
<organism evidence="1 2">
    <name type="scientific">Mycolicibacterium parafortuitum</name>
    <name type="common">Mycobacterium parafortuitum</name>
    <dbReference type="NCBI Taxonomy" id="39692"/>
    <lineage>
        <taxon>Bacteria</taxon>
        <taxon>Bacillati</taxon>
        <taxon>Actinomycetota</taxon>
        <taxon>Actinomycetes</taxon>
        <taxon>Mycobacteriales</taxon>
        <taxon>Mycobacteriaceae</taxon>
        <taxon>Mycolicibacterium</taxon>
    </lineage>
</organism>
<comment type="caution">
    <text evidence="1">The sequence shown here is derived from an EMBL/GenBank/DDBJ whole genome shotgun (WGS) entry which is preliminary data.</text>
</comment>
<evidence type="ECO:0000313" key="2">
    <source>
        <dbReference type="Proteomes" id="UP001289645"/>
    </source>
</evidence>
<accession>A0ACC6MAA1</accession>
<keyword evidence="2" id="KW-1185">Reference proteome</keyword>
<gene>
    <name evidence="1" type="ORF">OHX15_00575</name>
</gene>
<dbReference type="EMBL" id="JAOXLN010000001">
    <property type="protein sequence ID" value="MDZ5083873.1"/>
    <property type="molecule type" value="Genomic_DNA"/>
</dbReference>
<name>A0ACC6MAA1_MYCPF</name>
<sequence>MRVLTASFALALPLALSSCGSDEDSSSSAGTPPPSEGGCPTAPVDVVVSVDQWGDIVSQVGGACADVTTVLASSSVDPHDYEPTPADAALFDGARLVVLNGGHYDEWAAKLAASSAPDAPVINAVELSGHEGEEGHSPEGEEGRSPEGEEGHSHEGEEGHSHEGEAGHDHAGEGNPHVWYNPAVVNEVAEAVTAQLKDLAPDAADYLDERHSEFNNVMKPYNDAIATIRSGAQGKTYAATESVFDDMASALGMQNRTPEGYQAASANEAEPSPADLDAFLRLLGDRGVDVLIYNTQTEGSVPEQIRAAAEQAGVPVVEVTETVPPNTESFQTWQVGQLDALAEALGVRA</sequence>
<protein>
    <submittedName>
        <fullName evidence="1">Zinc ABC transporter substrate-binding protein</fullName>
    </submittedName>
</protein>
<evidence type="ECO:0000313" key="1">
    <source>
        <dbReference type="EMBL" id="MDZ5083873.1"/>
    </source>
</evidence>